<dbReference type="EMBL" id="QLLO01000002">
    <property type="protein sequence ID" value="RAJ17033.1"/>
    <property type="molecule type" value="Genomic_DNA"/>
</dbReference>
<dbReference type="OrthoDB" id="8477333at2"/>
<name>A0A327RNA8_9FLAO</name>
<protein>
    <submittedName>
        <fullName evidence="1">Uncharacterized protein</fullName>
    </submittedName>
</protein>
<proteinExistence type="predicted"/>
<evidence type="ECO:0000313" key="1">
    <source>
        <dbReference type="EMBL" id="RAJ17033.1"/>
    </source>
</evidence>
<sequence>MPKSENFSCIPKEPLIKLDENGVAPIVKYSMPHDTSYTAKSFMPLDIEEKCFKDEHRKEGNIDNYDRFSGKSEKQIAKILHTEFSNFKRKINMANIKNNVSSVSYDKMEAEIALNVNVEPLKIN</sequence>
<dbReference type="AlphaFoldDB" id="A0A327RNA8"/>
<evidence type="ECO:0000313" key="2">
    <source>
        <dbReference type="Proteomes" id="UP000248703"/>
    </source>
</evidence>
<keyword evidence="2" id="KW-1185">Reference proteome</keyword>
<dbReference type="Proteomes" id="UP000248703">
    <property type="component" value="Unassembled WGS sequence"/>
</dbReference>
<reference evidence="1 2" key="1">
    <citation type="submission" date="2018-06" db="EMBL/GenBank/DDBJ databases">
        <title>Genomic Encyclopedia of Archaeal and Bacterial Type Strains, Phase II (KMG-II): from individual species to whole genera.</title>
        <authorList>
            <person name="Goeker M."/>
        </authorList>
    </citation>
    <scope>NUCLEOTIDE SEQUENCE [LARGE SCALE GENOMIC DNA]</scope>
    <source>
        <strain evidence="1 2">DSM 24464</strain>
    </source>
</reference>
<gene>
    <name evidence="1" type="ORF">LY08_00811</name>
</gene>
<comment type="caution">
    <text evidence="1">The sequence shown here is derived from an EMBL/GenBank/DDBJ whole genome shotgun (WGS) entry which is preliminary data.</text>
</comment>
<accession>A0A327RNA8</accession>
<dbReference type="RefSeq" id="WP_111659147.1">
    <property type="nucleotide sequence ID" value="NZ_QLLO01000002.1"/>
</dbReference>
<organism evidence="1 2">
    <name type="scientific">Olleya aquimaris</name>
    <dbReference type="NCBI Taxonomy" id="639310"/>
    <lineage>
        <taxon>Bacteria</taxon>
        <taxon>Pseudomonadati</taxon>
        <taxon>Bacteroidota</taxon>
        <taxon>Flavobacteriia</taxon>
        <taxon>Flavobacteriales</taxon>
        <taxon>Flavobacteriaceae</taxon>
    </lineage>
</organism>